<dbReference type="Proteomes" id="UP001497700">
    <property type="component" value="Unassembled WGS sequence"/>
</dbReference>
<dbReference type="EMBL" id="MU393562">
    <property type="protein sequence ID" value="KAI4861109.1"/>
    <property type="molecule type" value="Genomic_DNA"/>
</dbReference>
<reference evidence="1 2" key="1">
    <citation type="journal article" date="2022" name="New Phytol.">
        <title>Ecological generalism drives hyperdiversity of secondary metabolite gene clusters in xylarialean endophytes.</title>
        <authorList>
            <person name="Franco M.E.E."/>
            <person name="Wisecaver J.H."/>
            <person name="Arnold A.E."/>
            <person name="Ju Y.M."/>
            <person name="Slot J.C."/>
            <person name="Ahrendt S."/>
            <person name="Moore L.P."/>
            <person name="Eastman K.E."/>
            <person name="Scott K."/>
            <person name="Konkel Z."/>
            <person name="Mondo S.J."/>
            <person name="Kuo A."/>
            <person name="Hayes R.D."/>
            <person name="Haridas S."/>
            <person name="Andreopoulos B."/>
            <person name="Riley R."/>
            <person name="LaButti K."/>
            <person name="Pangilinan J."/>
            <person name="Lipzen A."/>
            <person name="Amirebrahimi M."/>
            <person name="Yan J."/>
            <person name="Adam C."/>
            <person name="Keymanesh K."/>
            <person name="Ng V."/>
            <person name="Louie K."/>
            <person name="Northen T."/>
            <person name="Drula E."/>
            <person name="Henrissat B."/>
            <person name="Hsieh H.M."/>
            <person name="Youens-Clark K."/>
            <person name="Lutzoni F."/>
            <person name="Miadlikowska J."/>
            <person name="Eastwood D.C."/>
            <person name="Hamelin R.C."/>
            <person name="Grigoriev I.V."/>
            <person name="U'Ren J.M."/>
        </authorList>
    </citation>
    <scope>NUCLEOTIDE SEQUENCE [LARGE SCALE GENOMIC DNA]</scope>
    <source>
        <strain evidence="1 2">CBS 119005</strain>
    </source>
</reference>
<evidence type="ECO:0000313" key="1">
    <source>
        <dbReference type="EMBL" id="KAI4861109.1"/>
    </source>
</evidence>
<sequence>MSLEKKEAEYVEIFTTEEDASTSDSISRRKKWLDKCFACREWISERLLGCGMCFSKHPKPCHVIQEKTDKFTNRSVPKDPEQDPDPTTQSSPASNVRRTTVQELTSGDRRGIITHTLSASRISSFELKTYLEREYPGQYDVQLRRDTFTVVIDPSKRPPERVSRIPQYLKAVRGRRLEKNKAQEY</sequence>
<comment type="caution">
    <text evidence="1">The sequence shown here is derived from an EMBL/GenBank/DDBJ whole genome shotgun (WGS) entry which is preliminary data.</text>
</comment>
<proteinExistence type="predicted"/>
<organism evidence="1 2">
    <name type="scientific">Hypoxylon rubiginosum</name>
    <dbReference type="NCBI Taxonomy" id="110542"/>
    <lineage>
        <taxon>Eukaryota</taxon>
        <taxon>Fungi</taxon>
        <taxon>Dikarya</taxon>
        <taxon>Ascomycota</taxon>
        <taxon>Pezizomycotina</taxon>
        <taxon>Sordariomycetes</taxon>
        <taxon>Xylariomycetidae</taxon>
        <taxon>Xylariales</taxon>
        <taxon>Hypoxylaceae</taxon>
        <taxon>Hypoxylon</taxon>
    </lineage>
</organism>
<name>A0ACB9YP45_9PEZI</name>
<protein>
    <submittedName>
        <fullName evidence="1">Uncharacterized protein</fullName>
    </submittedName>
</protein>
<evidence type="ECO:0000313" key="2">
    <source>
        <dbReference type="Proteomes" id="UP001497700"/>
    </source>
</evidence>
<keyword evidence="2" id="KW-1185">Reference proteome</keyword>
<gene>
    <name evidence="1" type="ORF">F4820DRAFT_452275</name>
</gene>
<accession>A0ACB9YP45</accession>